<reference evidence="1" key="1">
    <citation type="submission" date="2018-02" db="EMBL/GenBank/DDBJ databases">
        <title>Rhizophora mucronata_Transcriptome.</title>
        <authorList>
            <person name="Meera S.P."/>
            <person name="Sreeshan A."/>
            <person name="Augustine A."/>
        </authorList>
    </citation>
    <scope>NUCLEOTIDE SEQUENCE</scope>
    <source>
        <tissue evidence="1">Leaf</tissue>
    </source>
</reference>
<dbReference type="AlphaFoldDB" id="A0A2P2JG12"/>
<accession>A0A2P2JG12</accession>
<evidence type="ECO:0000313" key="1">
    <source>
        <dbReference type="EMBL" id="MBW92437.1"/>
    </source>
</evidence>
<name>A0A2P2JG12_RHIMU</name>
<organism evidence="1">
    <name type="scientific">Rhizophora mucronata</name>
    <name type="common">Asiatic mangrove</name>
    <dbReference type="NCBI Taxonomy" id="61149"/>
    <lineage>
        <taxon>Eukaryota</taxon>
        <taxon>Viridiplantae</taxon>
        <taxon>Streptophyta</taxon>
        <taxon>Embryophyta</taxon>
        <taxon>Tracheophyta</taxon>
        <taxon>Spermatophyta</taxon>
        <taxon>Magnoliopsida</taxon>
        <taxon>eudicotyledons</taxon>
        <taxon>Gunneridae</taxon>
        <taxon>Pentapetalae</taxon>
        <taxon>rosids</taxon>
        <taxon>fabids</taxon>
        <taxon>Malpighiales</taxon>
        <taxon>Rhizophoraceae</taxon>
        <taxon>Rhizophora</taxon>
    </lineage>
</organism>
<sequence length="113" mass="12014">MASASSRALVALPLAEIAPVSTLLPAEAVRPDLHWKIPGCFWESGSCSAFCCLGTEKSWISVVHLLSDELIVACLSEALSCVEIDMTEVIIGPNDLSSAFLLSKIVLDIISLI</sequence>
<proteinExistence type="predicted"/>
<dbReference type="EMBL" id="GGEC01011954">
    <property type="protein sequence ID" value="MBW92437.1"/>
    <property type="molecule type" value="Transcribed_RNA"/>
</dbReference>
<protein>
    <submittedName>
        <fullName evidence="1">Uncharacterized protein</fullName>
    </submittedName>
</protein>